<dbReference type="InterPro" id="IPR005119">
    <property type="entry name" value="LysR_subst-bd"/>
</dbReference>
<evidence type="ECO:0000259" key="5">
    <source>
        <dbReference type="PROSITE" id="PS50931"/>
    </source>
</evidence>
<evidence type="ECO:0000313" key="6">
    <source>
        <dbReference type="EMBL" id="GEK73824.1"/>
    </source>
</evidence>
<comment type="caution">
    <text evidence="6">The sequence shown here is derived from an EMBL/GenBank/DDBJ whole genome shotgun (WGS) entry which is preliminary data.</text>
</comment>
<dbReference type="Gene3D" id="3.40.190.290">
    <property type="match status" value="1"/>
</dbReference>
<keyword evidence="3" id="KW-0238">DNA-binding</keyword>
<dbReference type="PANTHER" id="PTHR30537">
    <property type="entry name" value="HTH-TYPE TRANSCRIPTIONAL REGULATOR"/>
    <property type="match status" value="1"/>
</dbReference>
<dbReference type="RefSeq" id="WP_046077858.1">
    <property type="nucleotide sequence ID" value="NZ_BJUS01000029.1"/>
</dbReference>
<keyword evidence="7" id="KW-1185">Reference proteome</keyword>
<evidence type="ECO:0000256" key="1">
    <source>
        <dbReference type="ARBA" id="ARBA00009437"/>
    </source>
</evidence>
<accession>A0ABQ0U5M1</accession>
<dbReference type="InterPro" id="IPR058163">
    <property type="entry name" value="LysR-type_TF_proteobact-type"/>
</dbReference>
<evidence type="ECO:0000256" key="3">
    <source>
        <dbReference type="ARBA" id="ARBA00023125"/>
    </source>
</evidence>
<dbReference type="Proteomes" id="UP000321121">
    <property type="component" value="Unassembled WGS sequence"/>
</dbReference>
<protein>
    <submittedName>
        <fullName evidence="6">Transcriptional regulator</fullName>
    </submittedName>
</protein>
<dbReference type="SUPFAM" id="SSF46785">
    <property type="entry name" value="Winged helix' DNA-binding domain"/>
    <property type="match status" value="1"/>
</dbReference>
<dbReference type="SUPFAM" id="SSF53850">
    <property type="entry name" value="Periplasmic binding protein-like II"/>
    <property type="match status" value="1"/>
</dbReference>
<dbReference type="EMBL" id="BJUS01000029">
    <property type="protein sequence ID" value="GEK73824.1"/>
    <property type="molecule type" value="Genomic_DNA"/>
</dbReference>
<evidence type="ECO:0000256" key="2">
    <source>
        <dbReference type="ARBA" id="ARBA00023015"/>
    </source>
</evidence>
<organism evidence="6 7">
    <name type="scientific">Halomonas halophila</name>
    <dbReference type="NCBI Taxonomy" id="29573"/>
    <lineage>
        <taxon>Bacteria</taxon>
        <taxon>Pseudomonadati</taxon>
        <taxon>Pseudomonadota</taxon>
        <taxon>Gammaproteobacteria</taxon>
        <taxon>Oceanospirillales</taxon>
        <taxon>Halomonadaceae</taxon>
        <taxon>Halomonas</taxon>
    </lineage>
</organism>
<dbReference type="Pfam" id="PF00126">
    <property type="entry name" value="HTH_1"/>
    <property type="match status" value="1"/>
</dbReference>
<name>A0ABQ0U5M1_9GAMM</name>
<gene>
    <name evidence="6" type="ORF">HHA04nite_23680</name>
</gene>
<dbReference type="PANTHER" id="PTHR30537:SF17">
    <property type="entry name" value="LYSR-FAMILY REGULATORY PROTEIN"/>
    <property type="match status" value="1"/>
</dbReference>
<reference evidence="6 7" key="1">
    <citation type="submission" date="2019-07" db="EMBL/GenBank/DDBJ databases">
        <title>Whole genome shotgun sequence of Halomonas halophila NBRC 102604.</title>
        <authorList>
            <person name="Hosoyama A."/>
            <person name="Uohara A."/>
            <person name="Ohji S."/>
            <person name="Ichikawa N."/>
        </authorList>
    </citation>
    <scope>NUCLEOTIDE SEQUENCE [LARGE SCALE GENOMIC DNA]</scope>
    <source>
        <strain evidence="6 7">NBRC 102604</strain>
    </source>
</reference>
<dbReference type="Gene3D" id="1.10.10.10">
    <property type="entry name" value="Winged helix-like DNA-binding domain superfamily/Winged helix DNA-binding domain"/>
    <property type="match status" value="1"/>
</dbReference>
<comment type="similarity">
    <text evidence="1">Belongs to the LysR transcriptional regulatory family.</text>
</comment>
<evidence type="ECO:0000256" key="4">
    <source>
        <dbReference type="ARBA" id="ARBA00023163"/>
    </source>
</evidence>
<sequence length="311" mass="34250">MDTLRAIESFVKAVEAGSIAGGARRLGISPAAASQAIARLEATVGTRLLARTTRRMSLTDSGELYYQHVRHVARDLERAHGAVSTLQAEPRGRLRITSTAAFGRHVLAPLMPGFNARYPHLAPELLTTDRRVDHIHEDVDVSIRFTPQLEEGLVARRIASIPFLFCASPEYLARAGHPQSPEALRDHDCLVFRFPTDGRFLSWGFIRDGIRFEADFRAALISDDIDVLASMALAGGGITRLADFIAAPHIAAGRLVPLFVDVEEGDGSDTRAVSEPMDIYLCVDDRLALTPKVYAFMDYLVEHLPAAWRPR</sequence>
<dbReference type="InterPro" id="IPR036388">
    <property type="entry name" value="WH-like_DNA-bd_sf"/>
</dbReference>
<dbReference type="Pfam" id="PF03466">
    <property type="entry name" value="LysR_substrate"/>
    <property type="match status" value="1"/>
</dbReference>
<dbReference type="InterPro" id="IPR000847">
    <property type="entry name" value="LysR_HTH_N"/>
</dbReference>
<feature type="domain" description="HTH lysR-type" evidence="5">
    <location>
        <begin position="1"/>
        <end position="59"/>
    </location>
</feature>
<proteinExistence type="inferred from homology"/>
<dbReference type="PROSITE" id="PS50931">
    <property type="entry name" value="HTH_LYSR"/>
    <property type="match status" value="1"/>
</dbReference>
<keyword evidence="2" id="KW-0805">Transcription regulation</keyword>
<keyword evidence="4" id="KW-0804">Transcription</keyword>
<evidence type="ECO:0000313" key="7">
    <source>
        <dbReference type="Proteomes" id="UP000321121"/>
    </source>
</evidence>
<dbReference type="InterPro" id="IPR036390">
    <property type="entry name" value="WH_DNA-bd_sf"/>
</dbReference>
<dbReference type="CDD" id="cd08422">
    <property type="entry name" value="PBP2_CrgA_like"/>
    <property type="match status" value="1"/>
</dbReference>